<keyword evidence="1" id="KW-0812">Transmembrane</keyword>
<keyword evidence="1" id="KW-0472">Membrane</keyword>
<sequence>MENRNEKYITKVILYNIQGPPVNDHINMRCHHKKPHKRYKPLPSWLRARRLALGFRIWAFGALNRVILGSVLRTYFVLDSWAYLNPNRRTLLVFLT</sequence>
<reference evidence="2" key="1">
    <citation type="submission" date="2020-11" db="EMBL/GenBank/DDBJ databases">
        <authorList>
            <consortium name="DOE Joint Genome Institute"/>
            <person name="Ahrendt S."/>
            <person name="Riley R."/>
            <person name="Andreopoulos W."/>
            <person name="Labutti K."/>
            <person name="Pangilinan J."/>
            <person name="Ruiz-Duenas F.J."/>
            <person name="Barrasa J.M."/>
            <person name="Sanchez-Garcia M."/>
            <person name="Camarero S."/>
            <person name="Miyauchi S."/>
            <person name="Serrano A."/>
            <person name="Linde D."/>
            <person name="Babiker R."/>
            <person name="Drula E."/>
            <person name="Ayuso-Fernandez I."/>
            <person name="Pacheco R."/>
            <person name="Padilla G."/>
            <person name="Ferreira P."/>
            <person name="Barriuso J."/>
            <person name="Kellner H."/>
            <person name="Castanera R."/>
            <person name="Alfaro M."/>
            <person name="Ramirez L."/>
            <person name="Pisabarro A.G."/>
            <person name="Kuo A."/>
            <person name="Tritt A."/>
            <person name="Lipzen A."/>
            <person name="He G."/>
            <person name="Yan M."/>
            <person name="Ng V."/>
            <person name="Cullen D."/>
            <person name="Martin F."/>
            <person name="Rosso M.-N."/>
            <person name="Henrissat B."/>
            <person name="Hibbett D."/>
            <person name="Martinez A.T."/>
            <person name="Grigoriev I.V."/>
        </authorList>
    </citation>
    <scope>NUCLEOTIDE SEQUENCE</scope>
    <source>
        <strain evidence="2">CBS 247.69</strain>
    </source>
</reference>
<evidence type="ECO:0000313" key="3">
    <source>
        <dbReference type="Proteomes" id="UP000807353"/>
    </source>
</evidence>
<accession>A0A9P5XYN9</accession>
<keyword evidence="3" id="KW-1185">Reference proteome</keyword>
<name>A0A9P5XYN9_9AGAR</name>
<dbReference type="AlphaFoldDB" id="A0A9P5XYN9"/>
<dbReference type="Proteomes" id="UP000807353">
    <property type="component" value="Unassembled WGS sequence"/>
</dbReference>
<organism evidence="2 3">
    <name type="scientific">Collybia nuda</name>
    <dbReference type="NCBI Taxonomy" id="64659"/>
    <lineage>
        <taxon>Eukaryota</taxon>
        <taxon>Fungi</taxon>
        <taxon>Dikarya</taxon>
        <taxon>Basidiomycota</taxon>
        <taxon>Agaricomycotina</taxon>
        <taxon>Agaricomycetes</taxon>
        <taxon>Agaricomycetidae</taxon>
        <taxon>Agaricales</taxon>
        <taxon>Tricholomatineae</taxon>
        <taxon>Clitocybaceae</taxon>
        <taxon>Collybia</taxon>
    </lineage>
</organism>
<feature type="transmembrane region" description="Helical" evidence="1">
    <location>
        <begin position="57"/>
        <end position="78"/>
    </location>
</feature>
<evidence type="ECO:0000256" key="1">
    <source>
        <dbReference type="SAM" id="Phobius"/>
    </source>
</evidence>
<protein>
    <submittedName>
        <fullName evidence="2">Uncharacterized protein</fullName>
    </submittedName>
</protein>
<gene>
    <name evidence="2" type="ORF">BDZ94DRAFT_942838</name>
</gene>
<comment type="caution">
    <text evidence="2">The sequence shown here is derived from an EMBL/GenBank/DDBJ whole genome shotgun (WGS) entry which is preliminary data.</text>
</comment>
<proteinExistence type="predicted"/>
<dbReference type="EMBL" id="MU150302">
    <property type="protein sequence ID" value="KAF9460217.1"/>
    <property type="molecule type" value="Genomic_DNA"/>
</dbReference>
<keyword evidence="1" id="KW-1133">Transmembrane helix</keyword>
<evidence type="ECO:0000313" key="2">
    <source>
        <dbReference type="EMBL" id="KAF9460217.1"/>
    </source>
</evidence>